<dbReference type="AlphaFoldDB" id="A0A9W6DP73"/>
<sequence>MEDLATKRHLDEDFEQTDMSSTYARYSAKKMGNGAGDIATQGRLCFLDDEASVIADTPKESSDNTSEVHENMTGENLREAPSLTTSLLSKTFHSLLTILSLIGIMESHTRPGYTRVKWKNGRGKWLYDDYVEHVPGALEDMKGFLKSSAYVTAADVNGGHHHVSASSTPPDNSTLHESQTQYSTSSDTVDQLQHSNVFPTNDSQTDVELGERLAHPPVLLSCLKNGTYAVELRQESIIGIADDRQLFHRLRRIYHDHRGRLRPIWSLKTLHSIRFMKFAYGGARYIDMRCHEEICEPGRPCLCVPPEHLVLPKGKEYDCRPIPPRLSPPIGPQLMMDFFMHPEYISPNSTLIVQQLPKRACGKLHGEYGSLTEAWGIYYKEDWNWAKIWWILAFGFFPPGLLFGVLWTVYKQDISGGFGVASWWMAGASIIVGILSTYDM</sequence>
<dbReference type="EMBL" id="BROQ01000051">
    <property type="protein sequence ID" value="GKZ22431.1"/>
    <property type="molecule type" value="Genomic_DNA"/>
</dbReference>
<gene>
    <name evidence="3" type="ORF">AbraCBS73388_008579</name>
</gene>
<protein>
    <submittedName>
        <fullName evidence="3">Uncharacterized protein</fullName>
    </submittedName>
</protein>
<evidence type="ECO:0000256" key="1">
    <source>
        <dbReference type="SAM" id="MobiDB-lite"/>
    </source>
</evidence>
<evidence type="ECO:0000256" key="2">
    <source>
        <dbReference type="SAM" id="Phobius"/>
    </source>
</evidence>
<feature type="compositionally biased region" description="Polar residues" evidence="1">
    <location>
        <begin position="164"/>
        <end position="190"/>
    </location>
</feature>
<reference evidence="3" key="1">
    <citation type="submission" date="2022-07" db="EMBL/GenBank/DDBJ databases">
        <title>Taxonomy of Aspergillus series Nigri: significant species reduction supported by multi-species coalescent approaches.</title>
        <authorList>
            <person name="Bian C."/>
            <person name="Kusuya Y."/>
            <person name="Sklenar F."/>
            <person name="D'hooge E."/>
            <person name="Yaguchi T."/>
            <person name="Takahashi H."/>
            <person name="Hubka V."/>
        </authorList>
    </citation>
    <scope>NUCLEOTIDE SEQUENCE</scope>
    <source>
        <strain evidence="3">CBS 733.88</strain>
    </source>
</reference>
<feature type="transmembrane region" description="Helical" evidence="2">
    <location>
        <begin position="388"/>
        <end position="410"/>
    </location>
</feature>
<feature type="region of interest" description="Disordered" evidence="1">
    <location>
        <begin position="159"/>
        <end position="190"/>
    </location>
</feature>
<evidence type="ECO:0000313" key="3">
    <source>
        <dbReference type="EMBL" id="GKZ22431.1"/>
    </source>
</evidence>
<evidence type="ECO:0000313" key="4">
    <source>
        <dbReference type="Proteomes" id="UP001143548"/>
    </source>
</evidence>
<keyword evidence="2" id="KW-0812">Transmembrane</keyword>
<feature type="transmembrane region" description="Helical" evidence="2">
    <location>
        <begin position="416"/>
        <end position="438"/>
    </location>
</feature>
<keyword evidence="2" id="KW-1133">Transmembrane helix</keyword>
<keyword evidence="2" id="KW-0472">Membrane</keyword>
<accession>A0A9W6DP73</accession>
<name>A0A9W6DP73_9EURO</name>
<organism evidence="3 4">
    <name type="scientific">Aspergillus brasiliensis</name>
    <dbReference type="NCBI Taxonomy" id="319629"/>
    <lineage>
        <taxon>Eukaryota</taxon>
        <taxon>Fungi</taxon>
        <taxon>Dikarya</taxon>
        <taxon>Ascomycota</taxon>
        <taxon>Pezizomycotina</taxon>
        <taxon>Eurotiomycetes</taxon>
        <taxon>Eurotiomycetidae</taxon>
        <taxon>Eurotiales</taxon>
        <taxon>Aspergillaceae</taxon>
        <taxon>Aspergillus</taxon>
        <taxon>Aspergillus subgen. Circumdati</taxon>
    </lineage>
</organism>
<dbReference type="Proteomes" id="UP001143548">
    <property type="component" value="Unassembled WGS sequence"/>
</dbReference>
<comment type="caution">
    <text evidence="3">The sequence shown here is derived from an EMBL/GenBank/DDBJ whole genome shotgun (WGS) entry which is preliminary data.</text>
</comment>
<proteinExistence type="predicted"/>